<evidence type="ECO:0000313" key="3">
    <source>
        <dbReference type="Proteomes" id="UP000772566"/>
    </source>
</evidence>
<feature type="non-terminal residue" evidence="2">
    <location>
        <position position="1"/>
    </location>
</feature>
<dbReference type="Proteomes" id="UP000772566">
    <property type="component" value="Unassembled WGS sequence"/>
</dbReference>
<dbReference type="AlphaFoldDB" id="A0A930YPE1"/>
<organism evidence="2 3">
    <name type="scientific">Lancefieldella parvula</name>
    <dbReference type="NCBI Taxonomy" id="1382"/>
    <lineage>
        <taxon>Bacteria</taxon>
        <taxon>Bacillati</taxon>
        <taxon>Actinomycetota</taxon>
        <taxon>Coriobacteriia</taxon>
        <taxon>Coriobacteriales</taxon>
        <taxon>Atopobiaceae</taxon>
        <taxon>Lancefieldella</taxon>
    </lineage>
</organism>
<keyword evidence="1" id="KW-0472">Membrane</keyword>
<feature type="transmembrane region" description="Helical" evidence="1">
    <location>
        <begin position="55"/>
        <end position="72"/>
    </location>
</feature>
<feature type="transmembrane region" description="Helical" evidence="1">
    <location>
        <begin position="12"/>
        <end position="35"/>
    </location>
</feature>
<name>A0A930YPE1_9ACTN</name>
<proteinExistence type="predicted"/>
<keyword evidence="1" id="KW-0812">Transmembrane</keyword>
<reference evidence="2" key="1">
    <citation type="submission" date="2020-04" db="EMBL/GenBank/DDBJ databases">
        <title>Deep metagenomics examines the oral microbiome during advanced dental caries in children, revealing novel taxa and co-occurrences with host molecules.</title>
        <authorList>
            <person name="Baker J.L."/>
            <person name="Morton J.T."/>
            <person name="Dinis M."/>
            <person name="Alvarez R."/>
            <person name="Tran N.C."/>
            <person name="Knight R."/>
            <person name="Edlund A."/>
        </authorList>
    </citation>
    <scope>NUCLEOTIDE SEQUENCE</scope>
    <source>
        <strain evidence="2">JCVI_22A_bin.2</strain>
    </source>
</reference>
<accession>A0A930YPE1</accession>
<evidence type="ECO:0000313" key="2">
    <source>
        <dbReference type="EMBL" id="MBF4808968.1"/>
    </source>
</evidence>
<protein>
    <submittedName>
        <fullName evidence="2">Uncharacterized protein</fullName>
    </submittedName>
</protein>
<keyword evidence="1" id="KW-1133">Transmembrane helix</keyword>
<evidence type="ECO:0000256" key="1">
    <source>
        <dbReference type="SAM" id="Phobius"/>
    </source>
</evidence>
<sequence>VIDITKRSLSVTVSSLAGTLGSMFVIGGTFMMMIIPVMDSFSSSAGVVNETLPNIIFVTLSLVNAIIGYLIFNNTVHRGVRI</sequence>
<gene>
    <name evidence="2" type="ORF">HXK23_01885</name>
</gene>
<comment type="caution">
    <text evidence="2">The sequence shown here is derived from an EMBL/GenBank/DDBJ whole genome shotgun (WGS) entry which is preliminary data.</text>
</comment>
<dbReference type="EMBL" id="JABZGT010000065">
    <property type="protein sequence ID" value="MBF4808968.1"/>
    <property type="molecule type" value="Genomic_DNA"/>
</dbReference>